<reference evidence="22 23" key="1">
    <citation type="journal article" date="2011" name="Proc. Natl. Acad. Sci. U.S.A.">
        <title>Genetic diversity and population structure of the endangered marsupial Sarcophilus harrisii (Tasmanian devil).</title>
        <authorList>
            <person name="Miller W."/>
            <person name="Hayes V.M."/>
            <person name="Ratan A."/>
            <person name="Petersen D.C."/>
            <person name="Wittekindt N.E."/>
            <person name="Miller J."/>
            <person name="Walenz B."/>
            <person name="Knight J."/>
            <person name="Qi J."/>
            <person name="Zhao F."/>
            <person name="Wang Q."/>
            <person name="Bedoya-Reina O.C."/>
            <person name="Katiyar N."/>
            <person name="Tomsho L.P."/>
            <person name="Kasson L.M."/>
            <person name="Hardie R.A."/>
            <person name="Woodbridge P."/>
            <person name="Tindall E.A."/>
            <person name="Bertelsen M.F."/>
            <person name="Dixon D."/>
            <person name="Pyecroft S."/>
            <person name="Helgen K.M."/>
            <person name="Lesk A.M."/>
            <person name="Pringle T.H."/>
            <person name="Patterson N."/>
            <person name="Zhang Y."/>
            <person name="Kreiss A."/>
            <person name="Woods G.M."/>
            <person name="Jones M.E."/>
            <person name="Schuster S.C."/>
        </authorList>
    </citation>
    <scope>NUCLEOTIDE SEQUENCE [LARGE SCALE GENOMIC DNA]</scope>
</reference>
<dbReference type="PANTHER" id="PTHR11035:SF20">
    <property type="entry name" value="VERY-LONG-CHAIN (3R)-3-HYDROXYACYL-COA DEHYDRATASE 3"/>
    <property type="match status" value="1"/>
</dbReference>
<dbReference type="Proteomes" id="UP000007648">
    <property type="component" value="Unassembled WGS sequence"/>
</dbReference>
<keyword evidence="10" id="KW-0175">Coiled coil</keyword>
<dbReference type="FunCoup" id="A0A7N4NWJ6">
    <property type="interactions" value="1220"/>
</dbReference>
<keyword evidence="11 19" id="KW-0443">Lipid metabolism</keyword>
<evidence type="ECO:0000256" key="14">
    <source>
        <dbReference type="ARBA" id="ARBA00023239"/>
    </source>
</evidence>
<dbReference type="UniPathway" id="UPA00094"/>
<keyword evidence="7 19" id="KW-0256">Endoplasmic reticulum</keyword>
<evidence type="ECO:0000256" key="8">
    <source>
        <dbReference type="ARBA" id="ARBA00022832"/>
    </source>
</evidence>
<keyword evidence="13 19" id="KW-0275">Fatty acid biosynthesis</keyword>
<dbReference type="Pfam" id="PF04969">
    <property type="entry name" value="CS"/>
    <property type="match status" value="1"/>
</dbReference>
<evidence type="ECO:0000256" key="11">
    <source>
        <dbReference type="ARBA" id="ARBA00023098"/>
    </source>
</evidence>
<comment type="pathway">
    <text evidence="2 19">Lipid metabolism; fatty acid biosynthesis.</text>
</comment>
<evidence type="ECO:0000256" key="13">
    <source>
        <dbReference type="ARBA" id="ARBA00023160"/>
    </source>
</evidence>
<keyword evidence="14 19" id="KW-0456">Lyase</keyword>
<feature type="region of interest" description="Disordered" evidence="20">
    <location>
        <begin position="109"/>
        <end position="143"/>
    </location>
</feature>
<protein>
    <recommendedName>
        <fullName evidence="18 19">Very-long-chain (3R)-3-hydroxyacyl-CoA dehydratase</fullName>
        <ecNumber evidence="4 19">4.2.1.134</ecNumber>
    </recommendedName>
</protein>
<dbReference type="GO" id="GO:0042761">
    <property type="term" value="P:very long-chain fatty acid biosynthetic process"/>
    <property type="evidence" value="ECO:0007669"/>
    <property type="project" value="TreeGrafter"/>
</dbReference>
<comment type="subcellular location">
    <subcellularLocation>
        <location evidence="1 19">Endoplasmic reticulum membrane</location>
        <topology evidence="1 19">Multi-pass membrane protein</topology>
    </subcellularLocation>
</comment>
<feature type="compositionally biased region" description="Basic and acidic residues" evidence="20">
    <location>
        <begin position="130"/>
        <end position="140"/>
    </location>
</feature>
<feature type="transmembrane region" description="Helical" evidence="19">
    <location>
        <begin position="432"/>
        <end position="452"/>
    </location>
</feature>
<comment type="function">
    <text evidence="19">Catalyzes the third of the four reactions of the long-chain fatty acids elongation cycle. This endoplasmic reticulum-bound enzymatic process, allows the addition of two carbons to the chain of long- and very long-chain fatty acids/VLCFAs per cycle. This enzyme catalyzes the dehydration of the 3-hydroxyacyl-CoA intermediate into trans-2,3-enoyl-CoA, within each cycle of fatty acid elongation. Thereby, it participates to the production of VLCFAs of different chain lengths that are involved in multiple biological processes as precursors of membrane lipids and lipid mediators.</text>
</comment>
<keyword evidence="5 19" id="KW-0444">Lipid biosynthesis</keyword>
<evidence type="ECO:0000313" key="22">
    <source>
        <dbReference type="Ensembl" id="ENSSHAP00000029544.1"/>
    </source>
</evidence>
<dbReference type="FunFam" id="2.60.40.790:FF:000016">
    <property type="entry name" value="Very-long-chain (3R)-3-hydroxyacyl-CoA dehydratase"/>
    <property type="match status" value="1"/>
</dbReference>
<evidence type="ECO:0000256" key="1">
    <source>
        <dbReference type="ARBA" id="ARBA00004477"/>
    </source>
</evidence>
<feature type="transmembrane region" description="Helical" evidence="19">
    <location>
        <begin position="515"/>
        <end position="534"/>
    </location>
</feature>
<dbReference type="Gene3D" id="2.60.40.790">
    <property type="match status" value="1"/>
</dbReference>
<gene>
    <name evidence="22" type="primary">HACD3</name>
</gene>
<evidence type="ECO:0000256" key="12">
    <source>
        <dbReference type="ARBA" id="ARBA00023136"/>
    </source>
</evidence>
<evidence type="ECO:0000256" key="16">
    <source>
        <dbReference type="ARBA" id="ARBA00023727"/>
    </source>
</evidence>
<evidence type="ECO:0000256" key="4">
    <source>
        <dbReference type="ARBA" id="ARBA00013122"/>
    </source>
</evidence>
<dbReference type="SUPFAM" id="SSF49764">
    <property type="entry name" value="HSP20-like chaperones"/>
    <property type="match status" value="1"/>
</dbReference>
<sequence>MTERRDSGYACWQPVQVSSPPASRLKVSPVHFLRSNCPAPCRPAPKNRGLSASPPLPGKHPLYRSQPLWATAPRGRASNLATPSAVPALHGYELRGASRLLRLAGSAHQLLRRRPPPPPPPPPPRPFRRAGAERREEGAGPRRWVPARRRAHTDRRCQFLRLWLGWLSSCCCGGPDSRPAPPQHPGSPAAAMQNQVLTPHVYWAQRHREVYLRVELSDVQHPDISITENVLHFKAHGHGAKGDNVYEFHLEFLEPVKPQLTHKLTQRQVNITVQKKENHWWERLTKQEKRPLFLAPDFDRWLDESDAEMELKAKEEERINKIRMESRVPNDSFANLKRGYLFMYNLVQFLGFSWIFVNMTVRLFILGKDSFYDTFHTMADMMYFCQMLAVVEIINALLRVTRSPVIPTLIQFFGRNIILFVIIGSLEEMQSKAVVFFIFYLWSTIEIFRYPFYMLTCIDIEWKLLTWIRYSIWIPCYPLGCLAEAVSIIQSIPLFSETGKFSFTLPYPLNITVKFSFFLQIYLIMLFLGLSVNFRHLYKQRRRRYGPKKRKTN</sequence>
<keyword evidence="12 19" id="KW-0472">Membrane</keyword>
<dbReference type="Pfam" id="PF04387">
    <property type="entry name" value="PTPLA"/>
    <property type="match status" value="1"/>
</dbReference>
<dbReference type="PANTHER" id="PTHR11035">
    <property type="entry name" value="VERY-LONG-CHAIN (3R)-3-HYDROXYACYL-COA DEHYDRATASE"/>
    <property type="match status" value="1"/>
</dbReference>
<evidence type="ECO:0000256" key="3">
    <source>
        <dbReference type="ARBA" id="ARBA00007811"/>
    </source>
</evidence>
<dbReference type="InterPro" id="IPR007482">
    <property type="entry name" value="Tyr_Pase-like_PTPLA"/>
</dbReference>
<evidence type="ECO:0000313" key="23">
    <source>
        <dbReference type="Proteomes" id="UP000007648"/>
    </source>
</evidence>
<evidence type="ECO:0000256" key="2">
    <source>
        <dbReference type="ARBA" id="ARBA00005194"/>
    </source>
</evidence>
<evidence type="ECO:0000256" key="20">
    <source>
        <dbReference type="SAM" id="MobiDB-lite"/>
    </source>
</evidence>
<dbReference type="InterPro" id="IPR008978">
    <property type="entry name" value="HSP20-like_chaperone"/>
</dbReference>
<reference evidence="22" key="2">
    <citation type="submission" date="2025-08" db="UniProtKB">
        <authorList>
            <consortium name="Ensembl"/>
        </authorList>
    </citation>
    <scope>IDENTIFICATION</scope>
</reference>
<feature type="transmembrane region" description="Helical" evidence="19">
    <location>
        <begin position="405"/>
        <end position="426"/>
    </location>
</feature>
<feature type="domain" description="CS" evidence="21">
    <location>
        <begin position="196"/>
        <end position="285"/>
    </location>
</feature>
<comment type="similarity">
    <text evidence="3 19">Belongs to the very long-chain fatty acids dehydratase HACD family.</text>
</comment>
<dbReference type="Ensembl" id="ENSSHAT00000026340.1">
    <property type="protein sequence ID" value="ENSSHAP00000029544.1"/>
    <property type="gene ID" value="ENSSHAG00000013349.2"/>
</dbReference>
<feature type="transmembrane region" description="Helical" evidence="19">
    <location>
        <begin position="381"/>
        <end position="398"/>
    </location>
</feature>
<dbReference type="AlphaFoldDB" id="A0A7N4NWJ6"/>
<accession>A0A7N4NWJ6</accession>
<evidence type="ECO:0000256" key="15">
    <source>
        <dbReference type="ARBA" id="ARBA00023688"/>
    </source>
</evidence>
<reference evidence="22" key="3">
    <citation type="submission" date="2025-09" db="UniProtKB">
        <authorList>
            <consortium name="Ensembl"/>
        </authorList>
    </citation>
    <scope>IDENTIFICATION</scope>
</reference>
<feature type="region of interest" description="Disordered" evidence="20">
    <location>
        <begin position="39"/>
        <end position="58"/>
    </location>
</feature>
<evidence type="ECO:0000256" key="17">
    <source>
        <dbReference type="ARBA" id="ARBA00053723"/>
    </source>
</evidence>
<evidence type="ECO:0000256" key="7">
    <source>
        <dbReference type="ARBA" id="ARBA00022824"/>
    </source>
</evidence>
<evidence type="ECO:0000256" key="9">
    <source>
        <dbReference type="ARBA" id="ARBA00022989"/>
    </source>
</evidence>
<dbReference type="SUPFAM" id="SSF101447">
    <property type="entry name" value="Formin homology 2 domain (FH2 domain)"/>
    <property type="match status" value="1"/>
</dbReference>
<keyword evidence="8 19" id="KW-0276">Fatty acid metabolism</keyword>
<comment type="catalytic activity">
    <reaction evidence="15">
        <text>(3R)-hydroxyhexadecanoyl-CoA = (2E)-hexadecenoyl-CoA + H2O</text>
        <dbReference type="Rhea" id="RHEA:39159"/>
        <dbReference type="ChEBI" id="CHEBI:15377"/>
        <dbReference type="ChEBI" id="CHEBI:61526"/>
        <dbReference type="ChEBI" id="CHEBI:74278"/>
    </reaction>
    <physiologicalReaction direction="left-to-right" evidence="15">
        <dbReference type="Rhea" id="RHEA:39160"/>
    </physiologicalReaction>
</comment>
<dbReference type="GO" id="GO:0102158">
    <property type="term" value="F:very-long-chain (3R)-3-hydroxyacyl-CoA dehydratase activity"/>
    <property type="evidence" value="ECO:0007669"/>
    <property type="project" value="UniProtKB-EC"/>
</dbReference>
<organism evidence="22 23">
    <name type="scientific">Sarcophilus harrisii</name>
    <name type="common">Tasmanian devil</name>
    <name type="synonym">Sarcophilus laniarius</name>
    <dbReference type="NCBI Taxonomy" id="9305"/>
    <lineage>
        <taxon>Eukaryota</taxon>
        <taxon>Metazoa</taxon>
        <taxon>Chordata</taxon>
        <taxon>Craniata</taxon>
        <taxon>Vertebrata</taxon>
        <taxon>Euteleostomi</taxon>
        <taxon>Mammalia</taxon>
        <taxon>Metatheria</taxon>
        <taxon>Dasyuromorphia</taxon>
        <taxon>Dasyuridae</taxon>
        <taxon>Sarcophilus</taxon>
    </lineage>
</organism>
<dbReference type="EC" id="4.2.1.134" evidence="4 19"/>
<evidence type="ECO:0000259" key="21">
    <source>
        <dbReference type="PROSITE" id="PS51203"/>
    </source>
</evidence>
<dbReference type="InParanoid" id="A0A7N4NWJ6"/>
<feature type="transmembrane region" description="Helical" evidence="19">
    <location>
        <begin position="341"/>
        <end position="361"/>
    </location>
</feature>
<name>A0A7N4NWJ6_SARHA</name>
<comment type="catalytic activity">
    <reaction evidence="16">
        <text>a very-long-chain (3R)-3-hydroxyacyl-CoA = a very-long-chain (2E)-enoyl-CoA + H2O</text>
        <dbReference type="Rhea" id="RHEA:45812"/>
        <dbReference type="ChEBI" id="CHEBI:15377"/>
        <dbReference type="ChEBI" id="CHEBI:83728"/>
        <dbReference type="ChEBI" id="CHEBI:85440"/>
        <dbReference type="EC" id="4.2.1.134"/>
    </reaction>
    <physiologicalReaction direction="left-to-right" evidence="16">
        <dbReference type="Rhea" id="RHEA:45813"/>
    </physiologicalReaction>
</comment>
<dbReference type="GO" id="GO:0030148">
    <property type="term" value="P:sphingolipid biosynthetic process"/>
    <property type="evidence" value="ECO:0007669"/>
    <property type="project" value="TreeGrafter"/>
</dbReference>
<dbReference type="GO" id="GO:0005789">
    <property type="term" value="C:endoplasmic reticulum membrane"/>
    <property type="evidence" value="ECO:0007669"/>
    <property type="project" value="UniProtKB-SubCell"/>
</dbReference>
<keyword evidence="23" id="KW-1185">Reference proteome</keyword>
<feature type="transmembrane region" description="Helical" evidence="19">
    <location>
        <begin position="472"/>
        <end position="495"/>
    </location>
</feature>
<dbReference type="CDD" id="cd06465">
    <property type="entry name" value="p23_hB-ind1_like"/>
    <property type="match status" value="1"/>
</dbReference>
<comment type="function">
    <text evidence="17">Catalyzes the third of the four reactions of the long-chain fatty acids elongation cycle. This endoplasmic reticulum-bound enzymatic process, allows the addition of two carbons to the chain of long- and very long-chain fatty acids/VLCFAs per cycle. This enzyme catalyzes the dehydration of the 3-hydroxyacyl-CoA intermediate into trans-2,3-enoyl-CoA, within each cycle of fatty acid elongation. Thereby, it participates in the production of VLCFAs of different chain lengths that are involved in multiple biological processes as precursors of membrane lipids and lipid mediators. Involved in Rac1-signaling pathways leading to the modulation of gene expression.</text>
</comment>
<feature type="compositionally biased region" description="Pro residues" evidence="20">
    <location>
        <begin position="116"/>
        <end position="125"/>
    </location>
</feature>
<dbReference type="GeneTree" id="ENSGT00530000062962"/>
<proteinExistence type="inferred from homology"/>
<evidence type="ECO:0000256" key="6">
    <source>
        <dbReference type="ARBA" id="ARBA00022692"/>
    </source>
</evidence>
<dbReference type="PROSITE" id="PS51203">
    <property type="entry name" value="CS"/>
    <property type="match status" value="1"/>
</dbReference>
<keyword evidence="6 19" id="KW-0812">Transmembrane</keyword>
<keyword evidence="9 19" id="KW-1133">Transmembrane helix</keyword>
<evidence type="ECO:0000256" key="18">
    <source>
        <dbReference type="ARBA" id="ARBA00067622"/>
    </source>
</evidence>
<dbReference type="InterPro" id="IPR007052">
    <property type="entry name" value="CS_dom"/>
</dbReference>
<evidence type="ECO:0000256" key="5">
    <source>
        <dbReference type="ARBA" id="ARBA00022516"/>
    </source>
</evidence>
<evidence type="ECO:0000256" key="10">
    <source>
        <dbReference type="ARBA" id="ARBA00023054"/>
    </source>
</evidence>
<dbReference type="GO" id="GO:0030497">
    <property type="term" value="P:fatty acid elongation"/>
    <property type="evidence" value="ECO:0007669"/>
    <property type="project" value="TreeGrafter"/>
</dbReference>
<evidence type="ECO:0000256" key="19">
    <source>
        <dbReference type="RuleBase" id="RU363109"/>
    </source>
</evidence>